<dbReference type="GO" id="GO:0008233">
    <property type="term" value="F:peptidase activity"/>
    <property type="evidence" value="ECO:0007669"/>
    <property type="project" value="UniProtKB-KW"/>
</dbReference>
<dbReference type="EMBL" id="LGUG01000009">
    <property type="protein sequence ID" value="KON90781.1"/>
    <property type="molecule type" value="Genomic_DNA"/>
</dbReference>
<evidence type="ECO:0000313" key="6">
    <source>
        <dbReference type="Proteomes" id="UP000182836"/>
    </source>
</evidence>
<dbReference type="Proteomes" id="UP000037269">
    <property type="component" value="Unassembled WGS sequence"/>
</dbReference>
<dbReference type="NCBIfam" id="TIGR01382">
    <property type="entry name" value="PfpI"/>
    <property type="match status" value="1"/>
</dbReference>
<dbReference type="EMBL" id="FNED01000014">
    <property type="protein sequence ID" value="SDJ26521.1"/>
    <property type="molecule type" value="Genomic_DNA"/>
</dbReference>
<protein>
    <submittedName>
        <fullName evidence="3">Cysteine protease</fullName>
    </submittedName>
    <submittedName>
        <fullName evidence="4">Protease I</fullName>
    </submittedName>
</protein>
<dbReference type="InterPro" id="IPR029062">
    <property type="entry name" value="Class_I_gatase-like"/>
</dbReference>
<gene>
    <name evidence="3" type="ORF">AF333_27485</name>
    <name evidence="4" type="ORF">SAMN04487909_114130</name>
</gene>
<dbReference type="InterPro" id="IPR006286">
    <property type="entry name" value="C56_PfpI-like"/>
</dbReference>
<sequence>MGKKIAIVLGNLFNEDEYMKPKQAFEKDGHELHIIGSKAGQELKGENGTGTEKIYHAVTDVSASDFDALFIPGGVSPDKLRADDNIVAFTKAFIADNKPILAICHGPQLLITAEGVKGRTMTSWKTVQVDLKNAGANVKNEEVVVDGNYVTSRMPDDIPAFIEKSLELLK</sequence>
<accession>A0A0D1Y242</accession>
<feature type="domain" description="DJ-1/PfpI" evidence="2">
    <location>
        <begin position="3"/>
        <end position="167"/>
    </location>
</feature>
<dbReference type="PROSITE" id="PS51276">
    <property type="entry name" value="PEPTIDASE_C56_PFPI"/>
    <property type="match status" value="1"/>
</dbReference>
<evidence type="ECO:0000313" key="4">
    <source>
        <dbReference type="EMBL" id="SDJ26521.1"/>
    </source>
</evidence>
<keyword evidence="3" id="KW-0378">Hydrolase</keyword>
<organism evidence="3 5">
    <name type="scientific">Aneurinibacillus migulanus</name>
    <name type="common">Bacillus migulanus</name>
    <dbReference type="NCBI Taxonomy" id="47500"/>
    <lineage>
        <taxon>Bacteria</taxon>
        <taxon>Bacillati</taxon>
        <taxon>Bacillota</taxon>
        <taxon>Bacilli</taxon>
        <taxon>Bacillales</taxon>
        <taxon>Paenibacillaceae</taxon>
        <taxon>Aneurinibacillus group</taxon>
        <taxon>Aneurinibacillus</taxon>
    </lineage>
</organism>
<evidence type="ECO:0000256" key="1">
    <source>
        <dbReference type="ARBA" id="ARBA00008542"/>
    </source>
</evidence>
<reference evidence="3 5" key="1">
    <citation type="submission" date="2015-07" db="EMBL/GenBank/DDBJ databases">
        <title>Fjat-14205 dsm 2895.</title>
        <authorList>
            <person name="Liu B."/>
            <person name="Wang J."/>
            <person name="Zhu Y."/>
            <person name="Liu G."/>
            <person name="Chen Q."/>
            <person name="Chen Z."/>
            <person name="Lan J."/>
            <person name="Che J."/>
            <person name="Ge C."/>
            <person name="Shi H."/>
            <person name="Pan Z."/>
            <person name="Liu X."/>
        </authorList>
    </citation>
    <scope>NUCLEOTIDE SEQUENCE [LARGE SCALE GENOMIC DNA]</scope>
    <source>
        <strain evidence="3 5">DSM 2895</strain>
    </source>
</reference>
<proteinExistence type="inferred from homology"/>
<dbReference type="PATRIC" id="fig|47500.12.peg.487"/>
<dbReference type="GO" id="GO:0006508">
    <property type="term" value="P:proteolysis"/>
    <property type="evidence" value="ECO:0007669"/>
    <property type="project" value="UniProtKB-KW"/>
</dbReference>
<dbReference type="PANTHER" id="PTHR42733">
    <property type="entry name" value="DJ-1 PROTEIN"/>
    <property type="match status" value="1"/>
</dbReference>
<dbReference type="CDD" id="cd03134">
    <property type="entry name" value="GATase1_PfpI_like"/>
    <property type="match status" value="1"/>
</dbReference>
<dbReference type="PANTHER" id="PTHR42733:SF2">
    <property type="entry name" value="DJ-1_THIJ_PFPI FAMILY PROTEIN"/>
    <property type="match status" value="1"/>
</dbReference>
<keyword evidence="3" id="KW-0645">Protease</keyword>
<name>A0A0D1Y242_ANEMI</name>
<dbReference type="SUPFAM" id="SSF52317">
    <property type="entry name" value="Class I glutamine amidotransferase-like"/>
    <property type="match status" value="1"/>
</dbReference>
<dbReference type="STRING" id="47500.AF333_27485"/>
<dbReference type="GeneID" id="42308874"/>
<reference evidence="4 6" key="2">
    <citation type="submission" date="2016-10" db="EMBL/GenBank/DDBJ databases">
        <authorList>
            <person name="de Groot N.N."/>
        </authorList>
    </citation>
    <scope>NUCLEOTIDE SEQUENCE [LARGE SCALE GENOMIC DNA]</scope>
    <source>
        <strain evidence="4 6">DSM 2895</strain>
    </source>
</reference>
<dbReference type="Gene3D" id="3.40.50.880">
    <property type="match status" value="1"/>
</dbReference>
<comment type="similarity">
    <text evidence="1">Belongs to the peptidase C56 family.</text>
</comment>
<keyword evidence="5" id="KW-1185">Reference proteome</keyword>
<dbReference type="RefSeq" id="WP_043064311.1">
    <property type="nucleotide sequence ID" value="NZ_BJOA01000172.1"/>
</dbReference>
<evidence type="ECO:0000313" key="5">
    <source>
        <dbReference type="Proteomes" id="UP000037269"/>
    </source>
</evidence>
<dbReference type="AlphaFoldDB" id="A0A0D1Y242"/>
<evidence type="ECO:0000313" key="3">
    <source>
        <dbReference type="EMBL" id="KON90781.1"/>
    </source>
</evidence>
<dbReference type="Pfam" id="PF01965">
    <property type="entry name" value="DJ-1_PfpI"/>
    <property type="match status" value="1"/>
</dbReference>
<evidence type="ECO:0000259" key="2">
    <source>
        <dbReference type="Pfam" id="PF01965"/>
    </source>
</evidence>
<dbReference type="InterPro" id="IPR002818">
    <property type="entry name" value="DJ-1/PfpI"/>
</dbReference>
<dbReference type="Proteomes" id="UP000182836">
    <property type="component" value="Unassembled WGS sequence"/>
</dbReference>
<dbReference type="OrthoDB" id="9792284at2"/>